<dbReference type="AlphaFoldDB" id="A0A162I1P8"/>
<feature type="compositionally biased region" description="Low complexity" evidence="2">
    <location>
        <begin position="69"/>
        <end position="85"/>
    </location>
</feature>
<accession>A0A162I1P8</accession>
<evidence type="ECO:0000313" key="5">
    <source>
        <dbReference type="Proteomes" id="UP000078544"/>
    </source>
</evidence>
<evidence type="ECO:0000256" key="2">
    <source>
        <dbReference type="SAM" id="MobiDB-lite"/>
    </source>
</evidence>
<feature type="compositionally biased region" description="Basic residues" evidence="2">
    <location>
        <begin position="35"/>
        <end position="47"/>
    </location>
</feature>
<dbReference type="SUPFAM" id="SSF54160">
    <property type="entry name" value="Chromo domain-like"/>
    <property type="match status" value="2"/>
</dbReference>
<dbReference type="PROSITE" id="PS50013">
    <property type="entry name" value="CHROMO_2"/>
    <property type="match status" value="1"/>
</dbReference>
<dbReference type="Pfam" id="PF00385">
    <property type="entry name" value="Chromo"/>
    <property type="match status" value="1"/>
</dbReference>
<comment type="caution">
    <text evidence="4">The sequence shown here is derived from an EMBL/GenBank/DDBJ whole genome shotgun (WGS) entry which is preliminary data.</text>
</comment>
<dbReference type="GO" id="GO:0006338">
    <property type="term" value="P:chromatin remodeling"/>
    <property type="evidence" value="ECO:0007669"/>
    <property type="project" value="UniProtKB-ARBA"/>
</dbReference>
<dbReference type="SMART" id="SM00298">
    <property type="entry name" value="CHROMO"/>
    <property type="match status" value="1"/>
</dbReference>
<comment type="subunit">
    <text evidence="1">Component of the NuA4 histone acetyltransferase complex.</text>
</comment>
<organism evidence="4 5">
    <name type="scientific">Moelleriella libera RCEF 2490</name>
    <dbReference type="NCBI Taxonomy" id="1081109"/>
    <lineage>
        <taxon>Eukaryota</taxon>
        <taxon>Fungi</taxon>
        <taxon>Dikarya</taxon>
        <taxon>Ascomycota</taxon>
        <taxon>Pezizomycotina</taxon>
        <taxon>Sordariomycetes</taxon>
        <taxon>Hypocreomycetidae</taxon>
        <taxon>Hypocreales</taxon>
        <taxon>Clavicipitaceae</taxon>
        <taxon>Moelleriella</taxon>
    </lineage>
</organism>
<dbReference type="STRING" id="1081109.A0A162I1P8"/>
<sequence length="245" mass="27441">MNSILASIFSPRKASTDGELCSSPLTRLKPALSPKKAKRKSLPAHRMAKFEIVTEESPATPSKPAMSKSPVRSAARSPRRTPSQALSVSQIIHVDPVRASPEVEAPGVMTPTEEEVQCAFECFDDHRWDGDAIQIHVQWEGGESTWEDEITLHQDAPEALLDYWKSVGGRPLNPRKPDFYTIYAIRKHSKDRKNLLVEWVGYGPNDASWVPRAVVQQSAPELVKQYWQTIKPGRPRGRRGRGKKA</sequence>
<reference evidence="4 5" key="1">
    <citation type="journal article" date="2016" name="Genome Biol. Evol.">
        <title>Divergent and convergent evolution of fungal pathogenicity.</title>
        <authorList>
            <person name="Shang Y."/>
            <person name="Xiao G."/>
            <person name="Zheng P."/>
            <person name="Cen K."/>
            <person name="Zhan S."/>
            <person name="Wang C."/>
        </authorList>
    </citation>
    <scope>NUCLEOTIDE SEQUENCE [LARGE SCALE GENOMIC DNA]</scope>
    <source>
        <strain evidence="4 5">RCEF 2490</strain>
    </source>
</reference>
<proteinExistence type="predicted"/>
<dbReference type="EMBL" id="AZGY01000037">
    <property type="protein sequence ID" value="KZZ87473.1"/>
    <property type="molecule type" value="Genomic_DNA"/>
</dbReference>
<dbReference type="Proteomes" id="UP000078544">
    <property type="component" value="Unassembled WGS sequence"/>
</dbReference>
<gene>
    <name evidence="4" type="ORF">AAL_08384</name>
</gene>
<feature type="domain" description="Chromo" evidence="3">
    <location>
        <begin position="180"/>
        <end position="228"/>
    </location>
</feature>
<dbReference type="InterPro" id="IPR000953">
    <property type="entry name" value="Chromo/chromo_shadow_dom"/>
</dbReference>
<evidence type="ECO:0000313" key="4">
    <source>
        <dbReference type="EMBL" id="KZZ87473.1"/>
    </source>
</evidence>
<name>A0A162I1P8_9HYPO</name>
<keyword evidence="5" id="KW-1185">Reference proteome</keyword>
<dbReference type="InterPro" id="IPR023780">
    <property type="entry name" value="Chromo_domain"/>
</dbReference>
<dbReference type="InterPro" id="IPR016197">
    <property type="entry name" value="Chromo-like_dom_sf"/>
</dbReference>
<dbReference type="Gene3D" id="2.40.50.40">
    <property type="match status" value="1"/>
</dbReference>
<feature type="region of interest" description="Disordered" evidence="2">
    <location>
        <begin position="1"/>
        <end position="88"/>
    </location>
</feature>
<dbReference type="CDD" id="cd00024">
    <property type="entry name" value="CD_CSD"/>
    <property type="match status" value="2"/>
</dbReference>
<dbReference type="OrthoDB" id="433924at2759"/>
<evidence type="ECO:0000256" key="1">
    <source>
        <dbReference type="ARBA" id="ARBA00011353"/>
    </source>
</evidence>
<protein>
    <submittedName>
        <fullName evidence="4">Chromo domain protein</fullName>
    </submittedName>
</protein>
<evidence type="ECO:0000259" key="3">
    <source>
        <dbReference type="PROSITE" id="PS50013"/>
    </source>
</evidence>